<protein>
    <submittedName>
        <fullName evidence="2">Putative lipoprotein</fullName>
    </submittedName>
</protein>
<reference evidence="2 3" key="1">
    <citation type="journal article" date="2013" name="Genome Announc.">
        <title>Complete genome sequence of Myxococcus stipitatus strain DSM 14675, a fruiting myxobacterium.</title>
        <authorList>
            <person name="Huntley S."/>
            <person name="Kneip S."/>
            <person name="Treuner-Lange A."/>
            <person name="Sogaard-Andersen L."/>
        </authorList>
    </citation>
    <scope>NUCLEOTIDE SEQUENCE [LARGE SCALE GENOMIC DNA]</scope>
    <source>
        <strain evidence="3">DSM 14675 / JCM 12634 / Mx s8</strain>
    </source>
</reference>
<proteinExistence type="predicted"/>
<dbReference type="GO" id="GO:0003824">
    <property type="term" value="F:catalytic activity"/>
    <property type="evidence" value="ECO:0007669"/>
    <property type="project" value="InterPro"/>
</dbReference>
<sequence>MTRNSLSHVPSRPPRPSAASWAGMLSLLLLASACIELEGPKLAELELSPTSVGMDYEAVVTATGGKPPLHYTLTPPPGFSVVTSGEARLIGPASEPGNFQVIVHVRDADGSSDTASYPLKVFPRLEAGNTEVTDLYVGTLFSHTFTATGGKPPFNWSVTSGELPRGLALDTSGTLTGLPEVHGFHELTLQLKDSLGAKVDVPLRLVVLPSDGHPRVPVSVGNWNIEWFGDMANGPADDALQLTNVQKVLSDANVDIWGLVEVVNSEHFDNLKARLPDYDGFLADDSRVADGALHYSPFAQKVGVLFKKNQVQVLGAEVILADVKYLFAFRPPLRLDLRVQRQGNAVDMTVIVLHMKAATTGTDYLRRADASIALKNYLDTTLPTDRVIVLGDWNDDVDTSIVVNPATAQFFASPYANFVVDAADYRFTTEPFSLAGVSSTTTYRDFIDHQLISHELELDYLPSSTEVVRPAIPNYRTSTSDHYPIISRFEMSAP</sequence>
<dbReference type="Gene3D" id="2.60.40.10">
    <property type="entry name" value="Immunoglobulins"/>
    <property type="match status" value="2"/>
</dbReference>
<dbReference type="RefSeq" id="WP_015349413.1">
    <property type="nucleotide sequence ID" value="NC_020126.1"/>
</dbReference>
<dbReference type="EMBL" id="CP004025">
    <property type="protein sequence ID" value="AGC45153.1"/>
    <property type="molecule type" value="Genomic_DNA"/>
</dbReference>
<evidence type="ECO:0000313" key="2">
    <source>
        <dbReference type="EMBL" id="AGC45153.1"/>
    </source>
</evidence>
<dbReference type="HOGENOM" id="CLU_551883_0_0_7"/>
<keyword evidence="2" id="KW-0449">Lipoprotein</keyword>
<dbReference type="STRING" id="1278073.MYSTI_03847"/>
<dbReference type="SUPFAM" id="SSF49313">
    <property type="entry name" value="Cadherin-like"/>
    <property type="match status" value="1"/>
</dbReference>
<dbReference type="InterPro" id="IPR015919">
    <property type="entry name" value="Cadherin-like_sf"/>
</dbReference>
<evidence type="ECO:0000259" key="1">
    <source>
        <dbReference type="Pfam" id="PF03372"/>
    </source>
</evidence>
<dbReference type="PATRIC" id="fig|1278073.3.peg.3916"/>
<dbReference type="GO" id="GO:0016020">
    <property type="term" value="C:membrane"/>
    <property type="evidence" value="ECO:0007669"/>
    <property type="project" value="InterPro"/>
</dbReference>
<dbReference type="PROSITE" id="PS51257">
    <property type="entry name" value="PROKAR_LIPOPROTEIN"/>
    <property type="match status" value="1"/>
</dbReference>
<dbReference type="InterPro" id="IPR013783">
    <property type="entry name" value="Ig-like_fold"/>
</dbReference>
<feature type="domain" description="Endonuclease/exonuclease/phosphatase" evidence="1">
    <location>
        <begin position="222"/>
        <end position="482"/>
    </location>
</feature>
<dbReference type="OrthoDB" id="5500612at2"/>
<dbReference type="KEGG" id="msd:MYSTI_03847"/>
<name>L7UAP9_MYXSD</name>
<dbReference type="Pfam" id="PF05345">
    <property type="entry name" value="He_PIG"/>
    <property type="match status" value="1"/>
</dbReference>
<dbReference type="eggNOG" id="COG2374">
    <property type="taxonomic scope" value="Bacteria"/>
</dbReference>
<gene>
    <name evidence="2" type="ordered locus">MYSTI_03847</name>
</gene>
<dbReference type="GO" id="GO:0005509">
    <property type="term" value="F:calcium ion binding"/>
    <property type="evidence" value="ECO:0007669"/>
    <property type="project" value="InterPro"/>
</dbReference>
<dbReference type="Proteomes" id="UP000011131">
    <property type="component" value="Chromosome"/>
</dbReference>
<organism evidence="2 3">
    <name type="scientific">Myxococcus stipitatus (strain DSM 14675 / JCM 12634 / Mx s8)</name>
    <dbReference type="NCBI Taxonomy" id="1278073"/>
    <lineage>
        <taxon>Bacteria</taxon>
        <taxon>Pseudomonadati</taxon>
        <taxon>Myxococcota</taxon>
        <taxon>Myxococcia</taxon>
        <taxon>Myxococcales</taxon>
        <taxon>Cystobacterineae</taxon>
        <taxon>Myxococcaceae</taxon>
        <taxon>Myxococcus</taxon>
    </lineage>
</organism>
<dbReference type="AlphaFoldDB" id="L7UAP9"/>
<keyword evidence="3" id="KW-1185">Reference proteome</keyword>
<dbReference type="InterPro" id="IPR036691">
    <property type="entry name" value="Endo/exonu/phosph_ase_sf"/>
</dbReference>
<dbReference type="Pfam" id="PF03372">
    <property type="entry name" value="Exo_endo_phos"/>
    <property type="match status" value="1"/>
</dbReference>
<dbReference type="Gene3D" id="3.60.10.10">
    <property type="entry name" value="Endonuclease/exonuclease/phosphatase"/>
    <property type="match status" value="1"/>
</dbReference>
<evidence type="ECO:0000313" key="3">
    <source>
        <dbReference type="Proteomes" id="UP000011131"/>
    </source>
</evidence>
<dbReference type="SUPFAM" id="SSF56219">
    <property type="entry name" value="DNase I-like"/>
    <property type="match status" value="1"/>
</dbReference>
<accession>L7UAP9</accession>
<dbReference type="InterPro" id="IPR005135">
    <property type="entry name" value="Endo/exonuclease/phosphatase"/>
</dbReference>